<dbReference type="EMBL" id="AATQ01000007">
    <property type="protein sequence ID" value="EAU47370.1"/>
    <property type="molecule type" value="Genomic_DNA"/>
</dbReference>
<dbReference type="InterPro" id="IPR016181">
    <property type="entry name" value="Acyl_CoA_acyltransferase"/>
</dbReference>
<keyword evidence="4" id="KW-1185">Reference proteome</keyword>
<dbReference type="Proteomes" id="UP000006230">
    <property type="component" value="Unassembled WGS sequence"/>
</dbReference>
<dbReference type="RefSeq" id="WP_007799184.1">
    <property type="nucleotide sequence ID" value="NZ_DS022276.1"/>
</dbReference>
<reference evidence="3 4" key="1">
    <citation type="journal article" date="2010" name="J. Bacteriol.">
        <title>Genome sequences of Pelagibaca bermudensis HTCC2601T and Maritimibacter alkaliphilus HTCC2654T, the type strains of two marine Roseobacter genera.</title>
        <authorList>
            <person name="Thrash J.C."/>
            <person name="Cho J.C."/>
            <person name="Ferriera S."/>
            <person name="Johnson J."/>
            <person name="Vergin K.L."/>
            <person name="Giovannoni S.J."/>
        </authorList>
    </citation>
    <scope>NUCLEOTIDE SEQUENCE [LARGE SCALE GENOMIC DNA]</scope>
    <source>
        <strain evidence="4">DSM 26914 / JCM 13377 / KCTC 12554 / HTCC2601</strain>
    </source>
</reference>
<dbReference type="GO" id="GO:0008080">
    <property type="term" value="F:N-acetyltransferase activity"/>
    <property type="evidence" value="ECO:0007669"/>
    <property type="project" value="InterPro"/>
</dbReference>
<evidence type="ECO:0000313" key="3">
    <source>
        <dbReference type="EMBL" id="EAU47370.1"/>
    </source>
</evidence>
<evidence type="ECO:0000313" key="4">
    <source>
        <dbReference type="Proteomes" id="UP000006230"/>
    </source>
</evidence>
<feature type="domain" description="N-acetyltransferase" evidence="2">
    <location>
        <begin position="4"/>
        <end position="163"/>
    </location>
</feature>
<dbReference type="SUPFAM" id="SSF55729">
    <property type="entry name" value="Acyl-CoA N-acyltransferases (Nat)"/>
    <property type="match status" value="1"/>
</dbReference>
<dbReference type="PROSITE" id="PS51186">
    <property type="entry name" value="GNAT"/>
    <property type="match status" value="1"/>
</dbReference>
<comment type="caution">
    <text evidence="3">The sequence shown here is derived from an EMBL/GenBank/DDBJ whole genome shotgun (WGS) entry which is preliminary data.</text>
</comment>
<dbReference type="Pfam" id="PF00583">
    <property type="entry name" value="Acetyltransf_1"/>
    <property type="match status" value="1"/>
</dbReference>
<dbReference type="InterPro" id="IPR050769">
    <property type="entry name" value="NAT_camello-type"/>
</dbReference>
<organism evidence="3 4">
    <name type="scientific">Salipiger bermudensis (strain DSM 26914 / JCM 13377 / KCTC 12554 / HTCC2601)</name>
    <name type="common">Pelagibaca bermudensis</name>
    <dbReference type="NCBI Taxonomy" id="314265"/>
    <lineage>
        <taxon>Bacteria</taxon>
        <taxon>Pseudomonadati</taxon>
        <taxon>Pseudomonadota</taxon>
        <taxon>Alphaproteobacteria</taxon>
        <taxon>Rhodobacterales</taxon>
        <taxon>Roseobacteraceae</taxon>
        <taxon>Salipiger</taxon>
    </lineage>
</organism>
<evidence type="ECO:0000256" key="1">
    <source>
        <dbReference type="ARBA" id="ARBA00022679"/>
    </source>
</evidence>
<protein>
    <submittedName>
        <fullName evidence="3">Acetyltransferase, GNAT family protein</fullName>
    </submittedName>
</protein>
<name>Q0FSZ9_SALBH</name>
<accession>Q0FSZ9</accession>
<proteinExistence type="predicted"/>
<dbReference type="PANTHER" id="PTHR13947">
    <property type="entry name" value="GNAT FAMILY N-ACETYLTRANSFERASE"/>
    <property type="match status" value="1"/>
</dbReference>
<sequence>MTAMTLPEITPYTSADHDWLVEAHGRLYAAENGFDASFPVVVDAVLRDFETAHDPTCERGWILRDGARRLGSIFCVREDDRTARLRLFLLEPEARGTGQGRRLLETCMGFARGHGYRQIVLGTHESHRAACALYARNGFACTRSTPIRNYGQALVEQVWERPL</sequence>
<dbReference type="eggNOG" id="COG0456">
    <property type="taxonomic scope" value="Bacteria"/>
</dbReference>
<dbReference type="PANTHER" id="PTHR13947:SF37">
    <property type="entry name" value="LD18367P"/>
    <property type="match status" value="1"/>
</dbReference>
<dbReference type="CDD" id="cd04301">
    <property type="entry name" value="NAT_SF"/>
    <property type="match status" value="1"/>
</dbReference>
<dbReference type="InterPro" id="IPR000182">
    <property type="entry name" value="GNAT_dom"/>
</dbReference>
<dbReference type="Gene3D" id="3.40.630.30">
    <property type="match status" value="1"/>
</dbReference>
<dbReference type="STRING" id="314265.R2601_21201"/>
<dbReference type="AlphaFoldDB" id="Q0FSZ9"/>
<gene>
    <name evidence="3" type="ORF">R2601_21201</name>
</gene>
<dbReference type="HOGENOM" id="CLU_105924_1_0_5"/>
<evidence type="ECO:0000259" key="2">
    <source>
        <dbReference type="PROSITE" id="PS51186"/>
    </source>
</evidence>
<keyword evidence="1 3" id="KW-0808">Transferase</keyword>